<evidence type="ECO:0008006" key="4">
    <source>
        <dbReference type="Google" id="ProtNLM"/>
    </source>
</evidence>
<gene>
    <name evidence="2" type="ORF">VP01_1834g5</name>
</gene>
<keyword evidence="1" id="KW-0472">Membrane</keyword>
<dbReference type="AlphaFoldDB" id="A0A0L6VDS1"/>
<proteinExistence type="predicted"/>
<accession>A0A0L6VDS1</accession>
<reference evidence="2 3" key="1">
    <citation type="submission" date="2015-08" db="EMBL/GenBank/DDBJ databases">
        <title>Next Generation Sequencing and Analysis of the Genome of Puccinia sorghi L Schw, the Causal Agent of Maize Common Rust.</title>
        <authorList>
            <person name="Rochi L."/>
            <person name="Burguener G."/>
            <person name="Darino M."/>
            <person name="Turjanski A."/>
            <person name="Kreff E."/>
            <person name="Dieguez M.J."/>
            <person name="Sacco F."/>
        </authorList>
    </citation>
    <scope>NUCLEOTIDE SEQUENCE [LARGE SCALE GENOMIC DNA]</scope>
    <source>
        <strain evidence="2 3">RO10H11247</strain>
    </source>
</reference>
<sequence length="64" mass="7099">MADNEGSTSKANIPKLDDTNFLHWSMRMKAHLRHKGLIKYIIEVLVALTGAAAKAVNKKHAETL</sequence>
<keyword evidence="3" id="KW-1185">Reference proteome</keyword>
<comment type="caution">
    <text evidence="2">The sequence shown here is derived from an EMBL/GenBank/DDBJ whole genome shotgun (WGS) entry which is preliminary data.</text>
</comment>
<evidence type="ECO:0000256" key="1">
    <source>
        <dbReference type="SAM" id="Phobius"/>
    </source>
</evidence>
<keyword evidence="1" id="KW-0812">Transmembrane</keyword>
<keyword evidence="1" id="KW-1133">Transmembrane helix</keyword>
<name>A0A0L6VDS1_9BASI</name>
<evidence type="ECO:0000313" key="2">
    <source>
        <dbReference type="EMBL" id="KNZ58916.1"/>
    </source>
</evidence>
<dbReference type="EMBL" id="LAVV01006653">
    <property type="protein sequence ID" value="KNZ58916.1"/>
    <property type="molecule type" value="Genomic_DNA"/>
</dbReference>
<evidence type="ECO:0000313" key="3">
    <source>
        <dbReference type="Proteomes" id="UP000037035"/>
    </source>
</evidence>
<feature type="transmembrane region" description="Helical" evidence="1">
    <location>
        <begin position="37"/>
        <end position="56"/>
    </location>
</feature>
<dbReference type="OrthoDB" id="2516436at2759"/>
<dbReference type="VEuPathDB" id="FungiDB:VP01_1834g5"/>
<protein>
    <recommendedName>
        <fullName evidence="4">DUF4219 domain-containing protein</fullName>
    </recommendedName>
</protein>
<organism evidence="2 3">
    <name type="scientific">Puccinia sorghi</name>
    <dbReference type="NCBI Taxonomy" id="27349"/>
    <lineage>
        <taxon>Eukaryota</taxon>
        <taxon>Fungi</taxon>
        <taxon>Dikarya</taxon>
        <taxon>Basidiomycota</taxon>
        <taxon>Pucciniomycotina</taxon>
        <taxon>Pucciniomycetes</taxon>
        <taxon>Pucciniales</taxon>
        <taxon>Pucciniaceae</taxon>
        <taxon>Puccinia</taxon>
    </lineage>
</organism>
<dbReference type="Proteomes" id="UP000037035">
    <property type="component" value="Unassembled WGS sequence"/>
</dbReference>